<sequence>MSIFSVEGQSLVSRRTFRACFQQRLDNTSSTSAKSSQITTPIGGPKIQIRRTVLDAEGRSDSRRKPKLDPIHEFFAAYPKFTYNPRAHHVDEFWRLYNSRPEGWPRRGEERIKYEDKTEEQRENSKRFREAKKAFHRAQARAFGQSVGTKVDDLKSWKKLCAAAGLKPKEETLEGYKKVIGDAYINLCDLHNYIRQVEAGRRNTKRATLFDSLNALRGYTKSTEKFFPKEGTIMDRLRRKILDWDPIVDGPGVVASEPKPIPEPVIRDEQHAAGDGVAVDKA</sequence>
<proteinExistence type="predicted"/>
<dbReference type="PANTHER" id="PTHR38846:SF1">
    <property type="entry name" value="C3H1-TYPE DOMAIN-CONTAINING PROTEIN"/>
    <property type="match status" value="1"/>
</dbReference>
<dbReference type="OrthoDB" id="6105938at2759"/>
<feature type="compositionally biased region" description="Basic and acidic residues" evidence="1">
    <location>
        <begin position="265"/>
        <end position="282"/>
    </location>
</feature>
<dbReference type="AlphaFoldDB" id="A0A3N4I7M8"/>
<dbReference type="PANTHER" id="PTHR38846">
    <property type="entry name" value="C3H1-TYPE DOMAIN-CONTAINING PROTEIN"/>
    <property type="match status" value="1"/>
</dbReference>
<evidence type="ECO:0000313" key="3">
    <source>
        <dbReference type="Proteomes" id="UP000275078"/>
    </source>
</evidence>
<gene>
    <name evidence="2" type="ORF">BJ508DRAFT_325844</name>
</gene>
<protein>
    <submittedName>
        <fullName evidence="2">Uncharacterized protein</fullName>
    </submittedName>
</protein>
<evidence type="ECO:0000313" key="2">
    <source>
        <dbReference type="EMBL" id="RPA82065.1"/>
    </source>
</evidence>
<name>A0A3N4I7M8_ASCIM</name>
<feature type="region of interest" description="Disordered" evidence="1">
    <location>
        <begin position="253"/>
        <end position="282"/>
    </location>
</feature>
<dbReference type="Proteomes" id="UP000275078">
    <property type="component" value="Unassembled WGS sequence"/>
</dbReference>
<evidence type="ECO:0000256" key="1">
    <source>
        <dbReference type="SAM" id="MobiDB-lite"/>
    </source>
</evidence>
<organism evidence="2 3">
    <name type="scientific">Ascobolus immersus RN42</name>
    <dbReference type="NCBI Taxonomy" id="1160509"/>
    <lineage>
        <taxon>Eukaryota</taxon>
        <taxon>Fungi</taxon>
        <taxon>Dikarya</taxon>
        <taxon>Ascomycota</taxon>
        <taxon>Pezizomycotina</taxon>
        <taxon>Pezizomycetes</taxon>
        <taxon>Pezizales</taxon>
        <taxon>Ascobolaceae</taxon>
        <taxon>Ascobolus</taxon>
    </lineage>
</organism>
<reference evidence="2 3" key="1">
    <citation type="journal article" date="2018" name="Nat. Ecol. Evol.">
        <title>Pezizomycetes genomes reveal the molecular basis of ectomycorrhizal truffle lifestyle.</title>
        <authorList>
            <person name="Murat C."/>
            <person name="Payen T."/>
            <person name="Noel B."/>
            <person name="Kuo A."/>
            <person name="Morin E."/>
            <person name="Chen J."/>
            <person name="Kohler A."/>
            <person name="Krizsan K."/>
            <person name="Balestrini R."/>
            <person name="Da Silva C."/>
            <person name="Montanini B."/>
            <person name="Hainaut M."/>
            <person name="Levati E."/>
            <person name="Barry K.W."/>
            <person name="Belfiori B."/>
            <person name="Cichocki N."/>
            <person name="Clum A."/>
            <person name="Dockter R.B."/>
            <person name="Fauchery L."/>
            <person name="Guy J."/>
            <person name="Iotti M."/>
            <person name="Le Tacon F."/>
            <person name="Lindquist E.A."/>
            <person name="Lipzen A."/>
            <person name="Malagnac F."/>
            <person name="Mello A."/>
            <person name="Molinier V."/>
            <person name="Miyauchi S."/>
            <person name="Poulain J."/>
            <person name="Riccioni C."/>
            <person name="Rubini A."/>
            <person name="Sitrit Y."/>
            <person name="Splivallo R."/>
            <person name="Traeger S."/>
            <person name="Wang M."/>
            <person name="Zifcakova L."/>
            <person name="Wipf D."/>
            <person name="Zambonelli A."/>
            <person name="Paolocci F."/>
            <person name="Nowrousian M."/>
            <person name="Ottonello S."/>
            <person name="Baldrian P."/>
            <person name="Spatafora J.W."/>
            <person name="Henrissat B."/>
            <person name="Nagy L.G."/>
            <person name="Aury J.M."/>
            <person name="Wincker P."/>
            <person name="Grigoriev I.V."/>
            <person name="Bonfante P."/>
            <person name="Martin F.M."/>
        </authorList>
    </citation>
    <scope>NUCLEOTIDE SEQUENCE [LARGE SCALE GENOMIC DNA]</scope>
    <source>
        <strain evidence="2 3">RN42</strain>
    </source>
</reference>
<dbReference type="STRING" id="1160509.A0A3N4I7M8"/>
<accession>A0A3N4I7M8</accession>
<keyword evidence="3" id="KW-1185">Reference proteome</keyword>
<dbReference type="EMBL" id="ML119674">
    <property type="protein sequence ID" value="RPA82065.1"/>
    <property type="molecule type" value="Genomic_DNA"/>
</dbReference>